<dbReference type="PROSITE" id="PS00131">
    <property type="entry name" value="CARBOXYPEPT_SER_SER"/>
    <property type="match status" value="1"/>
</dbReference>
<dbReference type="OrthoDB" id="443318at2759"/>
<sequence>MNQNIYGTLVIIGFSWFCVVNGVFFPNVYPRVRFAAKSSKDAGGPLIITPFLKNNSISEAQNLSRVPLTDKIGFRSHAGFFTIDEKNNANLYFWYFPSFNKKTEVPVILWLQGGPGGSSLFGLFTEVGPLIARKEGFALRKYHWALNYHLIFIDNPVGTGFSFADNDKAYCTNEECVANGLYSCLQQFFQLFPELKNNDFYISGESYAGKYIPTLGKKIHDQNNEKKEINLKGMAMGNAYCDPKNQLDYGNYLYQLGLLDCNQLQIFLQYQMDIYTQIQKENWERADVLMDKLMDGELSNFSYFKHYTGFEYYYNFLQASGDDDMTIFTDLLQNDKVRRSVHVGGQSFSDGSKVQMLLALDMLKSVAPLIEELLSHYRIMFYNGQLDIVVAYPLTESFLRNLKFSSAEDYKKAIRHIWRVDNEVAGYIKHAGNLTEVLVRNAGHMVPKDQPKWALDLITNFVNNDEKHKEADNGEVWNIGVGGDI</sequence>
<evidence type="ECO:0000256" key="3">
    <source>
        <dbReference type="ARBA" id="ARBA00022670"/>
    </source>
</evidence>
<dbReference type="PANTHER" id="PTHR11802:SF472">
    <property type="entry name" value="SERINE CARBOXYPEPTIDASE CPVL-RELATED"/>
    <property type="match status" value="1"/>
</dbReference>
<dbReference type="EMBL" id="LR824024">
    <property type="protein sequence ID" value="CAD0204175.1"/>
    <property type="molecule type" value="Genomic_DNA"/>
</dbReference>
<keyword evidence="10" id="KW-1185">Reference proteome</keyword>
<proteinExistence type="inferred from homology"/>
<dbReference type="Gene3D" id="3.40.50.1820">
    <property type="entry name" value="alpha/beta hydrolase"/>
    <property type="match status" value="1"/>
</dbReference>
<dbReference type="FunFam" id="3.40.50.1820:FF:000096">
    <property type="entry name" value="Carboxypeptidase vitellogenic-like"/>
    <property type="match status" value="1"/>
</dbReference>
<dbReference type="InterPro" id="IPR029058">
    <property type="entry name" value="AB_hydrolase_fold"/>
</dbReference>
<keyword evidence="4" id="KW-0732">Signal</keyword>
<accession>A0A9N8L4N2</accession>
<evidence type="ECO:0000313" key="9">
    <source>
        <dbReference type="EMBL" id="CAD0204175.1"/>
    </source>
</evidence>
<feature type="transmembrane region" description="Helical" evidence="8">
    <location>
        <begin position="6"/>
        <end position="29"/>
    </location>
</feature>
<keyword evidence="5 7" id="KW-0378">Hydrolase</keyword>
<dbReference type="GO" id="GO:0004185">
    <property type="term" value="F:serine-type carboxypeptidase activity"/>
    <property type="evidence" value="ECO:0007669"/>
    <property type="project" value="UniProtKB-UniRule"/>
</dbReference>
<keyword evidence="8" id="KW-0812">Transmembrane</keyword>
<dbReference type="PANTHER" id="PTHR11802">
    <property type="entry name" value="SERINE PROTEASE FAMILY S10 SERINE CARBOXYPEPTIDASE"/>
    <property type="match status" value="1"/>
</dbReference>
<keyword evidence="3 7" id="KW-0645">Protease</keyword>
<organism evidence="9 10">
    <name type="scientific">Chrysodeixis includens</name>
    <name type="common">Soybean looper</name>
    <name type="synonym">Pseudoplusia includens</name>
    <dbReference type="NCBI Taxonomy" id="689277"/>
    <lineage>
        <taxon>Eukaryota</taxon>
        <taxon>Metazoa</taxon>
        <taxon>Ecdysozoa</taxon>
        <taxon>Arthropoda</taxon>
        <taxon>Hexapoda</taxon>
        <taxon>Insecta</taxon>
        <taxon>Pterygota</taxon>
        <taxon>Neoptera</taxon>
        <taxon>Endopterygota</taxon>
        <taxon>Lepidoptera</taxon>
        <taxon>Glossata</taxon>
        <taxon>Ditrysia</taxon>
        <taxon>Noctuoidea</taxon>
        <taxon>Noctuidae</taxon>
        <taxon>Plusiinae</taxon>
        <taxon>Chrysodeixis</taxon>
    </lineage>
</organism>
<dbReference type="InterPro" id="IPR033124">
    <property type="entry name" value="Ser_caboxypep_his_AS"/>
</dbReference>
<dbReference type="PRINTS" id="PR00724">
    <property type="entry name" value="CRBOXYPTASEC"/>
</dbReference>
<dbReference type="SUPFAM" id="SSF53474">
    <property type="entry name" value="alpha/beta-Hydrolases"/>
    <property type="match status" value="1"/>
</dbReference>
<name>A0A9N8L4N2_CHRIL</name>
<evidence type="ECO:0000256" key="5">
    <source>
        <dbReference type="ARBA" id="ARBA00022801"/>
    </source>
</evidence>
<reference evidence="9" key="1">
    <citation type="submission" date="2021-12" db="EMBL/GenBank/DDBJ databases">
        <authorList>
            <person name="King R."/>
        </authorList>
    </citation>
    <scope>NUCLEOTIDE SEQUENCE</scope>
</reference>
<keyword evidence="6" id="KW-0325">Glycoprotein</keyword>
<dbReference type="InterPro" id="IPR018202">
    <property type="entry name" value="Ser_caboxypep_ser_AS"/>
</dbReference>
<dbReference type="Pfam" id="PF00450">
    <property type="entry name" value="Peptidase_S10"/>
    <property type="match status" value="1"/>
</dbReference>
<keyword evidence="8" id="KW-0472">Membrane</keyword>
<evidence type="ECO:0000256" key="6">
    <source>
        <dbReference type="ARBA" id="ARBA00023180"/>
    </source>
</evidence>
<keyword evidence="2 7" id="KW-0121">Carboxypeptidase</keyword>
<evidence type="ECO:0000313" key="10">
    <source>
        <dbReference type="Proteomes" id="UP001154114"/>
    </source>
</evidence>
<dbReference type="InterPro" id="IPR001563">
    <property type="entry name" value="Peptidase_S10"/>
</dbReference>
<evidence type="ECO:0000256" key="2">
    <source>
        <dbReference type="ARBA" id="ARBA00022645"/>
    </source>
</evidence>
<keyword evidence="8" id="KW-1133">Transmembrane helix</keyword>
<evidence type="ECO:0000256" key="8">
    <source>
        <dbReference type="SAM" id="Phobius"/>
    </source>
</evidence>
<dbReference type="GO" id="GO:0006508">
    <property type="term" value="P:proteolysis"/>
    <property type="evidence" value="ECO:0007669"/>
    <property type="project" value="UniProtKB-KW"/>
</dbReference>
<evidence type="ECO:0000256" key="1">
    <source>
        <dbReference type="ARBA" id="ARBA00009431"/>
    </source>
</evidence>
<evidence type="ECO:0000256" key="7">
    <source>
        <dbReference type="RuleBase" id="RU361156"/>
    </source>
</evidence>
<dbReference type="PROSITE" id="PS00560">
    <property type="entry name" value="CARBOXYPEPT_SER_HIS"/>
    <property type="match status" value="1"/>
</dbReference>
<dbReference type="AlphaFoldDB" id="A0A9N8L4N2"/>
<protein>
    <recommendedName>
        <fullName evidence="7">Carboxypeptidase</fullName>
        <ecNumber evidence="7">3.4.16.-</ecNumber>
    </recommendedName>
</protein>
<dbReference type="EC" id="3.4.16.-" evidence="7"/>
<evidence type="ECO:0000256" key="4">
    <source>
        <dbReference type="ARBA" id="ARBA00022729"/>
    </source>
</evidence>
<dbReference type="Proteomes" id="UP001154114">
    <property type="component" value="Chromosome 21"/>
</dbReference>
<gene>
    <name evidence="9" type="ORF">CINC_LOCUS6485</name>
</gene>
<comment type="similarity">
    <text evidence="1 7">Belongs to the peptidase S10 family.</text>
</comment>